<dbReference type="KEGG" id="llh:I41_00640"/>
<dbReference type="AlphaFoldDB" id="A0A517TRB0"/>
<evidence type="ECO:0008006" key="3">
    <source>
        <dbReference type="Google" id="ProtNLM"/>
    </source>
</evidence>
<gene>
    <name evidence="1" type="ORF">I41_00640</name>
</gene>
<accession>A0A517TRB0</accession>
<reference evidence="1 2" key="1">
    <citation type="submission" date="2019-02" db="EMBL/GenBank/DDBJ databases">
        <title>Deep-cultivation of Planctomycetes and their phenomic and genomic characterization uncovers novel biology.</title>
        <authorList>
            <person name="Wiegand S."/>
            <person name="Jogler M."/>
            <person name="Boedeker C."/>
            <person name="Pinto D."/>
            <person name="Vollmers J."/>
            <person name="Rivas-Marin E."/>
            <person name="Kohn T."/>
            <person name="Peeters S.H."/>
            <person name="Heuer A."/>
            <person name="Rast P."/>
            <person name="Oberbeckmann S."/>
            <person name="Bunk B."/>
            <person name="Jeske O."/>
            <person name="Meyerdierks A."/>
            <person name="Storesund J.E."/>
            <person name="Kallscheuer N."/>
            <person name="Luecker S."/>
            <person name="Lage O.M."/>
            <person name="Pohl T."/>
            <person name="Merkel B.J."/>
            <person name="Hornburger P."/>
            <person name="Mueller R.-W."/>
            <person name="Bruemmer F."/>
            <person name="Labrenz M."/>
            <person name="Spormann A.M."/>
            <person name="Op den Camp H."/>
            <person name="Overmann J."/>
            <person name="Amann R."/>
            <person name="Jetten M.S.M."/>
            <person name="Mascher T."/>
            <person name="Medema M.H."/>
            <person name="Devos D.P."/>
            <person name="Kaster A.-K."/>
            <person name="Ovreas L."/>
            <person name="Rohde M."/>
            <person name="Galperin M.Y."/>
            <person name="Jogler C."/>
        </authorList>
    </citation>
    <scope>NUCLEOTIDE SEQUENCE [LARGE SCALE GENOMIC DNA]</scope>
    <source>
        <strain evidence="1 2">I41</strain>
    </source>
</reference>
<evidence type="ECO:0000313" key="2">
    <source>
        <dbReference type="Proteomes" id="UP000317909"/>
    </source>
</evidence>
<dbReference type="Pfam" id="PF13711">
    <property type="entry name" value="DUF4160"/>
    <property type="match status" value="1"/>
</dbReference>
<sequence>MPEICRFLGIVIRMYYRDHEPPHFHAQYGEHEITMEIDSGLVEGKFPRRSLSAVLDWHELRRDELATNWQRARQELPLLPIAPLEN</sequence>
<keyword evidence="2" id="KW-1185">Reference proteome</keyword>
<proteinExistence type="predicted"/>
<dbReference type="EMBL" id="CP036339">
    <property type="protein sequence ID" value="QDT70911.1"/>
    <property type="molecule type" value="Genomic_DNA"/>
</dbReference>
<dbReference type="RefSeq" id="WP_145429867.1">
    <property type="nucleotide sequence ID" value="NZ_CP036339.1"/>
</dbReference>
<organism evidence="1 2">
    <name type="scientific">Lacipirellula limnantheis</name>
    <dbReference type="NCBI Taxonomy" id="2528024"/>
    <lineage>
        <taxon>Bacteria</taxon>
        <taxon>Pseudomonadati</taxon>
        <taxon>Planctomycetota</taxon>
        <taxon>Planctomycetia</taxon>
        <taxon>Pirellulales</taxon>
        <taxon>Lacipirellulaceae</taxon>
        <taxon>Lacipirellula</taxon>
    </lineage>
</organism>
<evidence type="ECO:0000313" key="1">
    <source>
        <dbReference type="EMBL" id="QDT70911.1"/>
    </source>
</evidence>
<name>A0A517TRB0_9BACT</name>
<protein>
    <recommendedName>
        <fullName evidence="3">DUF4160 domain-containing protein</fullName>
    </recommendedName>
</protein>
<dbReference type="Proteomes" id="UP000317909">
    <property type="component" value="Chromosome"/>
</dbReference>
<dbReference type="InterPro" id="IPR025427">
    <property type="entry name" value="DUF4160"/>
</dbReference>
<dbReference type="OrthoDB" id="122670at2"/>